<feature type="region of interest" description="Disordered" evidence="1">
    <location>
        <begin position="35"/>
        <end position="73"/>
    </location>
</feature>
<evidence type="ECO:0000313" key="2">
    <source>
        <dbReference type="EMBL" id="KDQ10134.1"/>
    </source>
</evidence>
<protein>
    <submittedName>
        <fullName evidence="2">Uncharacterized protein</fullName>
    </submittedName>
</protein>
<proteinExistence type="predicted"/>
<evidence type="ECO:0000313" key="3">
    <source>
        <dbReference type="Proteomes" id="UP000027195"/>
    </source>
</evidence>
<sequence>MESQELDDPFVVSPKAKRSVPPQLFCSIFDRDRDISAADEDEDGDDSFEQFATPMPSTPISDRLRRGHRPFVL</sequence>
<accession>A0A067M3I7</accession>
<organism evidence="2 3">
    <name type="scientific">Botryobasidium botryosum (strain FD-172 SS1)</name>
    <dbReference type="NCBI Taxonomy" id="930990"/>
    <lineage>
        <taxon>Eukaryota</taxon>
        <taxon>Fungi</taxon>
        <taxon>Dikarya</taxon>
        <taxon>Basidiomycota</taxon>
        <taxon>Agaricomycotina</taxon>
        <taxon>Agaricomycetes</taxon>
        <taxon>Cantharellales</taxon>
        <taxon>Botryobasidiaceae</taxon>
        <taxon>Botryobasidium</taxon>
    </lineage>
</organism>
<dbReference type="HOGENOM" id="CLU_2704509_0_0_1"/>
<name>A0A067M3I7_BOTB1</name>
<dbReference type="InParanoid" id="A0A067M3I7"/>
<feature type="compositionally biased region" description="Acidic residues" evidence="1">
    <location>
        <begin position="37"/>
        <end position="48"/>
    </location>
</feature>
<gene>
    <name evidence="2" type="ORF">BOTBODRAFT_36565</name>
</gene>
<dbReference type="EMBL" id="KL198071">
    <property type="protein sequence ID" value="KDQ10134.1"/>
    <property type="molecule type" value="Genomic_DNA"/>
</dbReference>
<reference evidence="3" key="1">
    <citation type="journal article" date="2014" name="Proc. Natl. Acad. Sci. U.S.A.">
        <title>Extensive sampling of basidiomycete genomes demonstrates inadequacy of the white-rot/brown-rot paradigm for wood decay fungi.</title>
        <authorList>
            <person name="Riley R."/>
            <person name="Salamov A.A."/>
            <person name="Brown D.W."/>
            <person name="Nagy L.G."/>
            <person name="Floudas D."/>
            <person name="Held B.W."/>
            <person name="Levasseur A."/>
            <person name="Lombard V."/>
            <person name="Morin E."/>
            <person name="Otillar R."/>
            <person name="Lindquist E.A."/>
            <person name="Sun H."/>
            <person name="LaButti K.M."/>
            <person name="Schmutz J."/>
            <person name="Jabbour D."/>
            <person name="Luo H."/>
            <person name="Baker S.E."/>
            <person name="Pisabarro A.G."/>
            <person name="Walton J.D."/>
            <person name="Blanchette R.A."/>
            <person name="Henrissat B."/>
            <person name="Martin F."/>
            <person name="Cullen D."/>
            <person name="Hibbett D.S."/>
            <person name="Grigoriev I.V."/>
        </authorList>
    </citation>
    <scope>NUCLEOTIDE SEQUENCE [LARGE SCALE GENOMIC DNA]</scope>
    <source>
        <strain evidence="3">FD-172 SS1</strain>
    </source>
</reference>
<evidence type="ECO:0000256" key="1">
    <source>
        <dbReference type="SAM" id="MobiDB-lite"/>
    </source>
</evidence>
<keyword evidence="3" id="KW-1185">Reference proteome</keyword>
<dbReference type="AlphaFoldDB" id="A0A067M3I7"/>
<dbReference type="Proteomes" id="UP000027195">
    <property type="component" value="Unassembled WGS sequence"/>
</dbReference>